<dbReference type="EMBL" id="CH473977">
    <property type="protein sequence ID" value="EDL98360.1"/>
    <property type="molecule type" value="Genomic_DNA"/>
</dbReference>
<evidence type="ECO:0000313" key="2">
    <source>
        <dbReference type="EMBL" id="EDL98360.1"/>
    </source>
</evidence>
<dbReference type="AlphaFoldDB" id="A6J7L0"/>
<evidence type="ECO:0000256" key="1">
    <source>
        <dbReference type="SAM" id="MobiDB-lite"/>
    </source>
</evidence>
<evidence type="ECO:0000313" key="3">
    <source>
        <dbReference type="Proteomes" id="UP000234681"/>
    </source>
</evidence>
<sequence>MGGGGGLDYGEGKLDGDDRQDERRRACH</sequence>
<name>A6J7L0_RAT</name>
<dbReference type="Proteomes" id="UP000234681">
    <property type="component" value="Chromosome 17"/>
</dbReference>
<feature type="region of interest" description="Disordered" evidence="1">
    <location>
        <begin position="1"/>
        <end position="28"/>
    </location>
</feature>
<proteinExistence type="predicted"/>
<reference evidence="3" key="1">
    <citation type="submission" date="2005-09" db="EMBL/GenBank/DDBJ databases">
        <authorList>
            <person name="Mural R.J."/>
            <person name="Li P.W."/>
            <person name="Adams M.D."/>
            <person name="Amanatides P.G."/>
            <person name="Baden-Tillson H."/>
            <person name="Barnstead M."/>
            <person name="Chin S.H."/>
            <person name="Dew I."/>
            <person name="Evans C.A."/>
            <person name="Ferriera S."/>
            <person name="Flanigan M."/>
            <person name="Fosler C."/>
            <person name="Glodek A."/>
            <person name="Gu Z."/>
            <person name="Holt R.A."/>
            <person name="Jennings D."/>
            <person name="Kraft C.L."/>
            <person name="Lu F."/>
            <person name="Nguyen T."/>
            <person name="Nusskern D.R."/>
            <person name="Pfannkoch C.M."/>
            <person name="Sitter C."/>
            <person name="Sutton G.G."/>
            <person name="Venter J.C."/>
            <person name="Wang Z."/>
            <person name="Woodage T."/>
            <person name="Zheng X.H."/>
            <person name="Zhong F."/>
        </authorList>
    </citation>
    <scope>NUCLEOTIDE SEQUENCE [LARGE SCALE GENOMIC DNA]</scope>
    <source>
        <strain>BN</strain>
        <strain evidence="3">Sprague-Dawley</strain>
    </source>
</reference>
<organism evidence="2 3">
    <name type="scientific">Rattus norvegicus</name>
    <name type="common">Rat</name>
    <dbReference type="NCBI Taxonomy" id="10116"/>
    <lineage>
        <taxon>Eukaryota</taxon>
        <taxon>Metazoa</taxon>
        <taxon>Chordata</taxon>
        <taxon>Craniata</taxon>
        <taxon>Vertebrata</taxon>
        <taxon>Euteleostomi</taxon>
        <taxon>Mammalia</taxon>
        <taxon>Eutheria</taxon>
        <taxon>Euarchontoglires</taxon>
        <taxon>Glires</taxon>
        <taxon>Rodentia</taxon>
        <taxon>Myomorpha</taxon>
        <taxon>Muroidea</taxon>
        <taxon>Muridae</taxon>
        <taxon>Murinae</taxon>
        <taxon>Rattus</taxon>
    </lineage>
</organism>
<feature type="compositionally biased region" description="Basic and acidic residues" evidence="1">
    <location>
        <begin position="10"/>
        <end position="28"/>
    </location>
</feature>
<gene>
    <name evidence="2" type="ORF">rCG_44207</name>
</gene>
<accession>A6J7L0</accession>
<protein>
    <submittedName>
        <fullName evidence="2">RCG44207</fullName>
    </submittedName>
</protein>